<evidence type="ECO:0000313" key="5">
    <source>
        <dbReference type="EMBL" id="HHS28333.1"/>
    </source>
</evidence>
<dbReference type="SFLD" id="SFLDG01129">
    <property type="entry name" value="C1.5:_HAD__Beta-PGM__Phosphata"/>
    <property type="match status" value="1"/>
</dbReference>
<dbReference type="PANTHER" id="PTHR43434">
    <property type="entry name" value="PHOSPHOGLYCOLATE PHOSPHATASE"/>
    <property type="match status" value="1"/>
</dbReference>
<name>A0A7V6A1S2_9BACT</name>
<dbReference type="GO" id="GO:0005829">
    <property type="term" value="C:cytosol"/>
    <property type="evidence" value="ECO:0007669"/>
    <property type="project" value="TreeGrafter"/>
</dbReference>
<comment type="similarity">
    <text evidence="3">Belongs to the HAD-like hydrolase superfamily. CbbY/CbbZ/Gph/YieH family.</text>
</comment>
<sequence>MRLTERGITSTLLPSWNLFSGENFLLKLVGFDCDGVLFDSRDANIAFYNDILERFGFPPMAPPAVDYVHSHTFQESLEYLFRESQVLEEVLDFCRTIDYRRFIPMMVEAPYLREFLGFLRSRFYTALATNRTTTTRAVLDYHRLADQFDLVISAIDVSRPKPHPESFWRILEHFGLNAGEVIYIGDSKVDEEFARNAGVPLVAYKNPRLHADFHLESFADGPTLIQRLLE</sequence>
<dbReference type="EC" id="3.1.3.18" evidence="4"/>
<dbReference type="InterPro" id="IPR023198">
    <property type="entry name" value="PGP-like_dom2"/>
</dbReference>
<dbReference type="GO" id="GO:0008967">
    <property type="term" value="F:phosphoglycolate phosphatase activity"/>
    <property type="evidence" value="ECO:0007669"/>
    <property type="project" value="UniProtKB-EC"/>
</dbReference>
<proteinExistence type="inferred from homology"/>
<evidence type="ECO:0000256" key="2">
    <source>
        <dbReference type="ARBA" id="ARBA00004818"/>
    </source>
</evidence>
<gene>
    <name evidence="5" type="ORF">ENV52_01355</name>
</gene>
<evidence type="ECO:0000256" key="3">
    <source>
        <dbReference type="ARBA" id="ARBA00006171"/>
    </source>
</evidence>
<keyword evidence="5" id="KW-0378">Hydrolase</keyword>
<comment type="pathway">
    <text evidence="2">Organic acid metabolism; glycolate biosynthesis; glycolate from 2-phosphoglycolate: step 1/1.</text>
</comment>
<dbReference type="InterPro" id="IPR041492">
    <property type="entry name" value="HAD_2"/>
</dbReference>
<evidence type="ECO:0000256" key="1">
    <source>
        <dbReference type="ARBA" id="ARBA00000830"/>
    </source>
</evidence>
<dbReference type="Gene3D" id="3.40.50.1000">
    <property type="entry name" value="HAD superfamily/HAD-like"/>
    <property type="match status" value="1"/>
</dbReference>
<protein>
    <recommendedName>
        <fullName evidence="4">phosphoglycolate phosphatase</fullName>
        <ecNumber evidence="4">3.1.3.18</ecNumber>
    </recommendedName>
</protein>
<dbReference type="AlphaFoldDB" id="A0A7V6A1S2"/>
<dbReference type="PRINTS" id="PR00413">
    <property type="entry name" value="HADHALOGNASE"/>
</dbReference>
<comment type="caution">
    <text evidence="5">The sequence shown here is derived from an EMBL/GenBank/DDBJ whole genome shotgun (WGS) entry which is preliminary data.</text>
</comment>
<dbReference type="GO" id="GO:0006281">
    <property type="term" value="P:DNA repair"/>
    <property type="evidence" value="ECO:0007669"/>
    <property type="project" value="TreeGrafter"/>
</dbReference>
<dbReference type="EMBL" id="DTGR01000025">
    <property type="protein sequence ID" value="HHS28333.1"/>
    <property type="molecule type" value="Genomic_DNA"/>
</dbReference>
<dbReference type="SFLD" id="SFLDS00003">
    <property type="entry name" value="Haloacid_Dehalogenase"/>
    <property type="match status" value="1"/>
</dbReference>
<comment type="catalytic activity">
    <reaction evidence="1">
        <text>2-phosphoglycolate + H2O = glycolate + phosphate</text>
        <dbReference type="Rhea" id="RHEA:14369"/>
        <dbReference type="ChEBI" id="CHEBI:15377"/>
        <dbReference type="ChEBI" id="CHEBI:29805"/>
        <dbReference type="ChEBI" id="CHEBI:43474"/>
        <dbReference type="ChEBI" id="CHEBI:58033"/>
        <dbReference type="EC" id="3.1.3.18"/>
    </reaction>
</comment>
<dbReference type="Pfam" id="PF13419">
    <property type="entry name" value="HAD_2"/>
    <property type="match status" value="1"/>
</dbReference>
<dbReference type="NCBIfam" id="TIGR01549">
    <property type="entry name" value="HAD-SF-IA-v1"/>
    <property type="match status" value="1"/>
</dbReference>
<dbReference type="SUPFAM" id="SSF56784">
    <property type="entry name" value="HAD-like"/>
    <property type="match status" value="1"/>
</dbReference>
<dbReference type="InterPro" id="IPR006439">
    <property type="entry name" value="HAD-SF_hydro_IA"/>
</dbReference>
<evidence type="ECO:0000256" key="4">
    <source>
        <dbReference type="ARBA" id="ARBA00013078"/>
    </source>
</evidence>
<organism evidence="5">
    <name type="scientific">Desulfobacca acetoxidans</name>
    <dbReference type="NCBI Taxonomy" id="60893"/>
    <lineage>
        <taxon>Bacteria</taxon>
        <taxon>Pseudomonadati</taxon>
        <taxon>Thermodesulfobacteriota</taxon>
        <taxon>Desulfobaccia</taxon>
        <taxon>Desulfobaccales</taxon>
        <taxon>Desulfobaccaceae</taxon>
        <taxon>Desulfobacca</taxon>
    </lineage>
</organism>
<dbReference type="Gene3D" id="1.10.150.240">
    <property type="entry name" value="Putative phosphatase, domain 2"/>
    <property type="match status" value="1"/>
</dbReference>
<reference evidence="5" key="1">
    <citation type="journal article" date="2020" name="mSystems">
        <title>Genome- and Community-Level Interaction Insights into Carbon Utilization and Element Cycling Functions of Hydrothermarchaeota in Hydrothermal Sediment.</title>
        <authorList>
            <person name="Zhou Z."/>
            <person name="Liu Y."/>
            <person name="Xu W."/>
            <person name="Pan J."/>
            <person name="Luo Z.H."/>
            <person name="Li M."/>
        </authorList>
    </citation>
    <scope>NUCLEOTIDE SEQUENCE [LARGE SCALE GENOMIC DNA]</scope>
    <source>
        <strain evidence="5">SpSt-767</strain>
    </source>
</reference>
<dbReference type="PANTHER" id="PTHR43434:SF1">
    <property type="entry name" value="PHOSPHOGLYCOLATE PHOSPHATASE"/>
    <property type="match status" value="1"/>
</dbReference>
<dbReference type="InterPro" id="IPR023214">
    <property type="entry name" value="HAD_sf"/>
</dbReference>
<dbReference type="InterPro" id="IPR036412">
    <property type="entry name" value="HAD-like_sf"/>
</dbReference>
<accession>A0A7V6A1S2</accession>
<dbReference type="InterPro" id="IPR050155">
    <property type="entry name" value="HAD-like_hydrolase_sf"/>
</dbReference>